<dbReference type="Pfam" id="PF01381">
    <property type="entry name" value="HTH_3"/>
    <property type="match status" value="1"/>
</dbReference>
<keyword evidence="3" id="KW-1185">Reference proteome</keyword>
<name>A0A4R3K6I0_9FIRM</name>
<dbReference type="OrthoDB" id="9815805at2"/>
<dbReference type="AlphaFoldDB" id="A0A4R3K6I0"/>
<dbReference type="RefSeq" id="WP_132381118.1">
    <property type="nucleotide sequence ID" value="NZ_SLZZ01000011.1"/>
</dbReference>
<dbReference type="InterPro" id="IPR001387">
    <property type="entry name" value="Cro/C1-type_HTH"/>
</dbReference>
<organism evidence="2 3">
    <name type="scientific">Muricomes intestini</name>
    <dbReference type="NCBI Taxonomy" id="1796634"/>
    <lineage>
        <taxon>Bacteria</taxon>
        <taxon>Bacillati</taxon>
        <taxon>Bacillota</taxon>
        <taxon>Clostridia</taxon>
        <taxon>Lachnospirales</taxon>
        <taxon>Lachnospiraceae</taxon>
        <taxon>Muricomes</taxon>
    </lineage>
</organism>
<evidence type="ECO:0000313" key="3">
    <source>
        <dbReference type="Proteomes" id="UP000295726"/>
    </source>
</evidence>
<dbReference type="PROSITE" id="PS50943">
    <property type="entry name" value="HTH_CROC1"/>
    <property type="match status" value="1"/>
</dbReference>
<dbReference type="Proteomes" id="UP000295726">
    <property type="component" value="Unassembled WGS sequence"/>
</dbReference>
<evidence type="ECO:0000259" key="1">
    <source>
        <dbReference type="PROSITE" id="PS50943"/>
    </source>
</evidence>
<dbReference type="EMBL" id="SLZZ01000011">
    <property type="protein sequence ID" value="TCS78496.1"/>
    <property type="molecule type" value="Genomic_DNA"/>
</dbReference>
<reference evidence="2 3" key="1">
    <citation type="submission" date="2019-03" db="EMBL/GenBank/DDBJ databases">
        <title>Genomic Encyclopedia of Type Strains, Phase IV (KMG-IV): sequencing the most valuable type-strain genomes for metagenomic binning, comparative biology and taxonomic classification.</title>
        <authorList>
            <person name="Goeker M."/>
        </authorList>
    </citation>
    <scope>NUCLEOTIDE SEQUENCE [LARGE SCALE GENOMIC DNA]</scope>
    <source>
        <strain evidence="2 3">DSM 29489</strain>
    </source>
</reference>
<dbReference type="SUPFAM" id="SSF47413">
    <property type="entry name" value="lambda repressor-like DNA-binding domains"/>
    <property type="match status" value="1"/>
</dbReference>
<dbReference type="CDD" id="cd00093">
    <property type="entry name" value="HTH_XRE"/>
    <property type="match status" value="1"/>
</dbReference>
<comment type="caution">
    <text evidence="2">The sequence shown here is derived from an EMBL/GenBank/DDBJ whole genome shotgun (WGS) entry which is preliminary data.</text>
</comment>
<protein>
    <submittedName>
        <fullName evidence="2">Transcriptional regulator with XRE-family HTH domain</fullName>
    </submittedName>
</protein>
<accession>A0A4R3K6I0</accession>
<gene>
    <name evidence="2" type="ORF">EDD59_11121</name>
</gene>
<feature type="domain" description="HTH cro/C1-type" evidence="1">
    <location>
        <begin position="7"/>
        <end position="62"/>
    </location>
</feature>
<dbReference type="GO" id="GO:0003677">
    <property type="term" value="F:DNA binding"/>
    <property type="evidence" value="ECO:0007669"/>
    <property type="project" value="InterPro"/>
</dbReference>
<dbReference type="InterPro" id="IPR010982">
    <property type="entry name" value="Lambda_DNA-bd_dom_sf"/>
</dbReference>
<evidence type="ECO:0000313" key="2">
    <source>
        <dbReference type="EMBL" id="TCS78496.1"/>
    </source>
</evidence>
<sequence length="162" mass="18679">MTIGDRIKQRRLELGLSVDELAERLGKNRATVYRYESNEIENFPITLMSVLAKALNTSPARLMGWENESEKEWAEESLRATRANAIGALYSGFSDKEVNHFKDFIQLNDSNMDKVDNYTKKLLSVQKMDNDLEVAAAHERTDIEVTDEMRKHDDDIMDDDDF</sequence>
<dbReference type="SMART" id="SM00530">
    <property type="entry name" value="HTH_XRE"/>
    <property type="match status" value="1"/>
</dbReference>
<proteinExistence type="predicted"/>
<dbReference type="Gene3D" id="1.10.260.40">
    <property type="entry name" value="lambda repressor-like DNA-binding domains"/>
    <property type="match status" value="1"/>
</dbReference>